<sequence length="132" mass="14645">MFQKFFSTLVALTAFVAAHDGPHDAMGNALDNNGNLIGFVNGTKPAYPIPPSEQAKLFGNNQANKQYPLPSTQQQPQQPQQQPAKKPLLMELLNMFKKFTGGSYGGYSNNLQQPAQPHYQSNDNKTPNYNQY</sequence>
<evidence type="ECO:0000313" key="4">
    <source>
        <dbReference type="Proteomes" id="UP000070444"/>
    </source>
</evidence>
<reference evidence="3 4" key="1">
    <citation type="journal article" date="2015" name="Genome Biol. Evol.">
        <title>Phylogenomic analyses indicate that early fungi evolved digesting cell walls of algal ancestors of land plants.</title>
        <authorList>
            <person name="Chang Y."/>
            <person name="Wang S."/>
            <person name="Sekimoto S."/>
            <person name="Aerts A.L."/>
            <person name="Choi C."/>
            <person name="Clum A."/>
            <person name="LaButti K.M."/>
            <person name="Lindquist E.A."/>
            <person name="Yee Ngan C."/>
            <person name="Ohm R.A."/>
            <person name="Salamov A.A."/>
            <person name="Grigoriev I.V."/>
            <person name="Spatafora J.W."/>
            <person name="Berbee M.L."/>
        </authorList>
    </citation>
    <scope>NUCLEOTIDE SEQUENCE [LARGE SCALE GENOMIC DNA]</scope>
    <source>
        <strain evidence="3 4">NRRL 28638</strain>
    </source>
</reference>
<evidence type="ECO:0000256" key="1">
    <source>
        <dbReference type="SAM" id="MobiDB-lite"/>
    </source>
</evidence>
<feature type="signal peptide" evidence="2">
    <location>
        <begin position="1"/>
        <end position="18"/>
    </location>
</feature>
<accession>A0A137PFI9</accession>
<keyword evidence="2" id="KW-0732">Signal</keyword>
<dbReference type="Proteomes" id="UP000070444">
    <property type="component" value="Unassembled WGS sequence"/>
</dbReference>
<dbReference type="EMBL" id="KQ964431">
    <property type="protein sequence ID" value="KXN73767.1"/>
    <property type="molecule type" value="Genomic_DNA"/>
</dbReference>
<gene>
    <name evidence="3" type="ORF">CONCODRAFT_3174</name>
</gene>
<feature type="compositionally biased region" description="Low complexity" evidence="1">
    <location>
        <begin position="73"/>
        <end position="83"/>
    </location>
</feature>
<feature type="region of interest" description="Disordered" evidence="1">
    <location>
        <begin position="106"/>
        <end position="132"/>
    </location>
</feature>
<evidence type="ECO:0000313" key="3">
    <source>
        <dbReference type="EMBL" id="KXN73767.1"/>
    </source>
</evidence>
<protein>
    <submittedName>
        <fullName evidence="3">Uncharacterized protein</fullName>
    </submittedName>
</protein>
<organism evidence="3 4">
    <name type="scientific">Conidiobolus coronatus (strain ATCC 28846 / CBS 209.66 / NRRL 28638)</name>
    <name type="common">Delacroixia coronata</name>
    <dbReference type="NCBI Taxonomy" id="796925"/>
    <lineage>
        <taxon>Eukaryota</taxon>
        <taxon>Fungi</taxon>
        <taxon>Fungi incertae sedis</taxon>
        <taxon>Zoopagomycota</taxon>
        <taxon>Entomophthoromycotina</taxon>
        <taxon>Entomophthoromycetes</taxon>
        <taxon>Entomophthorales</taxon>
        <taxon>Ancylistaceae</taxon>
        <taxon>Conidiobolus</taxon>
    </lineage>
</organism>
<feature type="chain" id="PRO_5007294867" evidence="2">
    <location>
        <begin position="19"/>
        <end position="132"/>
    </location>
</feature>
<keyword evidence="4" id="KW-1185">Reference proteome</keyword>
<dbReference type="AlphaFoldDB" id="A0A137PFI9"/>
<feature type="compositionally biased region" description="Polar residues" evidence="1">
    <location>
        <begin position="59"/>
        <end position="72"/>
    </location>
</feature>
<name>A0A137PFI9_CONC2</name>
<feature type="region of interest" description="Disordered" evidence="1">
    <location>
        <begin position="43"/>
        <end position="87"/>
    </location>
</feature>
<proteinExistence type="predicted"/>
<evidence type="ECO:0000256" key="2">
    <source>
        <dbReference type="SAM" id="SignalP"/>
    </source>
</evidence>